<keyword evidence="1" id="KW-0378">Hydrolase</keyword>
<dbReference type="Pfam" id="PF07859">
    <property type="entry name" value="Abhydrolase_3"/>
    <property type="match status" value="1"/>
</dbReference>
<dbReference type="EMBL" id="HBHK01010512">
    <property type="protein sequence ID" value="CAD9679483.1"/>
    <property type="molecule type" value="Transcribed_RNA"/>
</dbReference>
<sequence>MHGDKRLFEDDFEHHELVHKGSESDDDDDFHPPIGKCFCCRCRSSWCTREVEATLRCLSWISGLIWYCAGAYRGGKFRRRVYSDIISPILQWSVVNPPHIDGVKIKISEHVPPGEVSTLVFEREDALASKKPIFLFVHGGGFCIGDPKEKFFFDFCKYLALQGFLVVSPAYRLAPENPFPASVEDCFDVLHFISGTDDLLANGDKSKVILGGDSAGANLALVLATLFRDKLNAQLDSEDLSAQIDIKYLVLMYPTMMLPYPTKSAIEHSDAVLLPHWLNRFFLESYLPDEEKRQSILENDRRVCPLHAGLSNLPKVTILSSSHDPFRDECKLLYKELVAQGNVVKHRHYENVPHGFGTVSSISRKTQEEICEDVRCAIGCPPVTQSQIVEPLDMKKDL</sequence>
<dbReference type="SUPFAM" id="SSF53474">
    <property type="entry name" value="alpha/beta-Hydrolases"/>
    <property type="match status" value="1"/>
</dbReference>
<evidence type="ECO:0000313" key="3">
    <source>
        <dbReference type="EMBL" id="CAD9679483.1"/>
    </source>
</evidence>
<dbReference type="AlphaFoldDB" id="A0A7S2RSF8"/>
<feature type="domain" description="Alpha/beta hydrolase fold-3" evidence="2">
    <location>
        <begin position="135"/>
        <end position="356"/>
    </location>
</feature>
<protein>
    <recommendedName>
        <fullName evidence="2">Alpha/beta hydrolase fold-3 domain-containing protein</fullName>
    </recommendedName>
</protein>
<name>A0A7S2RSF8_9STRA</name>
<dbReference type="GO" id="GO:0016787">
    <property type="term" value="F:hydrolase activity"/>
    <property type="evidence" value="ECO:0007669"/>
    <property type="project" value="UniProtKB-KW"/>
</dbReference>
<dbReference type="InterPro" id="IPR050300">
    <property type="entry name" value="GDXG_lipolytic_enzyme"/>
</dbReference>
<evidence type="ECO:0000256" key="1">
    <source>
        <dbReference type="ARBA" id="ARBA00022801"/>
    </source>
</evidence>
<dbReference type="PANTHER" id="PTHR48081">
    <property type="entry name" value="AB HYDROLASE SUPERFAMILY PROTEIN C4A8.06C"/>
    <property type="match status" value="1"/>
</dbReference>
<dbReference type="InterPro" id="IPR013094">
    <property type="entry name" value="AB_hydrolase_3"/>
</dbReference>
<organism evidence="3">
    <name type="scientific">Mucochytrium quahogii</name>
    <dbReference type="NCBI Taxonomy" id="96639"/>
    <lineage>
        <taxon>Eukaryota</taxon>
        <taxon>Sar</taxon>
        <taxon>Stramenopiles</taxon>
        <taxon>Bigyra</taxon>
        <taxon>Labyrinthulomycetes</taxon>
        <taxon>Thraustochytrida</taxon>
        <taxon>Thraustochytriidae</taxon>
        <taxon>Mucochytrium</taxon>
    </lineage>
</organism>
<dbReference type="InterPro" id="IPR029058">
    <property type="entry name" value="AB_hydrolase_fold"/>
</dbReference>
<reference evidence="3" key="1">
    <citation type="submission" date="2021-01" db="EMBL/GenBank/DDBJ databases">
        <authorList>
            <person name="Corre E."/>
            <person name="Pelletier E."/>
            <person name="Niang G."/>
            <person name="Scheremetjew M."/>
            <person name="Finn R."/>
            <person name="Kale V."/>
            <person name="Holt S."/>
            <person name="Cochrane G."/>
            <person name="Meng A."/>
            <person name="Brown T."/>
            <person name="Cohen L."/>
        </authorList>
    </citation>
    <scope>NUCLEOTIDE SEQUENCE</scope>
    <source>
        <strain evidence="3">NY070348D</strain>
    </source>
</reference>
<dbReference type="PANTHER" id="PTHR48081:SF8">
    <property type="entry name" value="ALPHA_BETA HYDROLASE FOLD-3 DOMAIN-CONTAINING PROTEIN-RELATED"/>
    <property type="match status" value="1"/>
</dbReference>
<accession>A0A7S2RSF8</accession>
<proteinExistence type="predicted"/>
<dbReference type="Gene3D" id="3.40.50.1820">
    <property type="entry name" value="alpha/beta hydrolase"/>
    <property type="match status" value="1"/>
</dbReference>
<evidence type="ECO:0000259" key="2">
    <source>
        <dbReference type="Pfam" id="PF07859"/>
    </source>
</evidence>
<gene>
    <name evidence="3" type="ORF">QSP1433_LOCUS6562</name>
</gene>